<proteinExistence type="inferred from homology"/>
<dbReference type="Pfam" id="PF16575">
    <property type="entry name" value="CLP1_P"/>
    <property type="match status" value="1"/>
</dbReference>
<name>A0A5E4NGE5_9HEMI</name>
<keyword evidence="3" id="KW-0698">rRNA processing</keyword>
<feature type="domain" description="NOL9 C-terminal" evidence="12">
    <location>
        <begin position="385"/>
        <end position="466"/>
    </location>
</feature>
<keyword evidence="14" id="KW-1185">Reference proteome</keyword>
<evidence type="ECO:0000313" key="14">
    <source>
        <dbReference type="Proteomes" id="UP000325440"/>
    </source>
</evidence>
<accession>A0A5E4NGE5</accession>
<dbReference type="InterPro" id="IPR032319">
    <property type="entry name" value="CLP1_P"/>
</dbReference>
<dbReference type="OrthoDB" id="2405412at2759"/>
<dbReference type="InterPro" id="IPR027417">
    <property type="entry name" value="P-loop_NTPase"/>
</dbReference>
<dbReference type="InterPro" id="IPR057570">
    <property type="entry name" value="NOL9_C"/>
</dbReference>
<protein>
    <recommendedName>
        <fullName evidence="9">Polynucleotide 5'-hydroxyl-kinase NOL9</fullName>
    </recommendedName>
</protein>
<dbReference type="Proteomes" id="UP000325440">
    <property type="component" value="Unassembled WGS sequence"/>
</dbReference>
<evidence type="ECO:0000256" key="6">
    <source>
        <dbReference type="ARBA" id="ARBA00022777"/>
    </source>
</evidence>
<evidence type="ECO:0000256" key="2">
    <source>
        <dbReference type="ARBA" id="ARBA00011003"/>
    </source>
</evidence>
<evidence type="ECO:0000256" key="3">
    <source>
        <dbReference type="ARBA" id="ARBA00022552"/>
    </source>
</evidence>
<dbReference type="Gene3D" id="3.40.50.300">
    <property type="entry name" value="P-loop containing nucleotide triphosphate hydrolases"/>
    <property type="match status" value="1"/>
</dbReference>
<evidence type="ECO:0000256" key="9">
    <source>
        <dbReference type="ARBA" id="ARBA00071212"/>
    </source>
</evidence>
<reference evidence="13 14" key="1">
    <citation type="submission" date="2019-08" db="EMBL/GenBank/DDBJ databases">
        <authorList>
            <person name="Alioto T."/>
            <person name="Alioto T."/>
            <person name="Gomez Garrido J."/>
        </authorList>
    </citation>
    <scope>NUCLEOTIDE SEQUENCE [LARGE SCALE GENOMIC DNA]</scope>
</reference>
<dbReference type="GO" id="GO:0005524">
    <property type="term" value="F:ATP binding"/>
    <property type="evidence" value="ECO:0007669"/>
    <property type="project" value="UniProtKB-KW"/>
</dbReference>
<dbReference type="Pfam" id="PF25467">
    <property type="entry name" value="NOL9_C"/>
    <property type="match status" value="1"/>
</dbReference>
<evidence type="ECO:0000259" key="12">
    <source>
        <dbReference type="Pfam" id="PF25467"/>
    </source>
</evidence>
<keyword evidence="8" id="KW-0539">Nucleus</keyword>
<evidence type="ECO:0000256" key="1">
    <source>
        <dbReference type="ARBA" id="ARBA00004604"/>
    </source>
</evidence>
<keyword evidence="5" id="KW-0547">Nucleotide-binding</keyword>
<dbReference type="SUPFAM" id="SSF52540">
    <property type="entry name" value="P-loop containing nucleoside triphosphate hydrolases"/>
    <property type="match status" value="1"/>
</dbReference>
<organism evidence="13 14">
    <name type="scientific">Cinara cedri</name>
    <dbReference type="NCBI Taxonomy" id="506608"/>
    <lineage>
        <taxon>Eukaryota</taxon>
        <taxon>Metazoa</taxon>
        <taxon>Ecdysozoa</taxon>
        <taxon>Arthropoda</taxon>
        <taxon>Hexapoda</taxon>
        <taxon>Insecta</taxon>
        <taxon>Pterygota</taxon>
        <taxon>Neoptera</taxon>
        <taxon>Paraneoptera</taxon>
        <taxon>Hemiptera</taxon>
        <taxon>Sternorrhyncha</taxon>
        <taxon>Aphidomorpha</taxon>
        <taxon>Aphidoidea</taxon>
        <taxon>Aphididae</taxon>
        <taxon>Lachninae</taxon>
        <taxon>Cinara</taxon>
    </lineage>
</organism>
<evidence type="ECO:0000256" key="7">
    <source>
        <dbReference type="ARBA" id="ARBA00022840"/>
    </source>
</evidence>
<dbReference type="Pfam" id="PF24419">
    <property type="entry name" value="Cupin_NOL9"/>
    <property type="match status" value="1"/>
</dbReference>
<dbReference type="PANTHER" id="PTHR12755:SF3">
    <property type="entry name" value="POLYNUCLEOTIDE 5'-HYDROXYL-KINASE NOL9"/>
    <property type="match status" value="1"/>
</dbReference>
<evidence type="ECO:0000256" key="4">
    <source>
        <dbReference type="ARBA" id="ARBA00022679"/>
    </source>
</evidence>
<dbReference type="GO" id="GO:0005730">
    <property type="term" value="C:nucleolus"/>
    <property type="evidence" value="ECO:0007669"/>
    <property type="project" value="UniProtKB-SubCell"/>
</dbReference>
<dbReference type="PANTHER" id="PTHR12755">
    <property type="entry name" value="CLEAVAGE/POLYADENYLATION FACTOR IA SUBUNIT CLP1P"/>
    <property type="match status" value="1"/>
</dbReference>
<comment type="similarity">
    <text evidence="2">Belongs to the Clp1 family. NOL9/GRC3 subfamily.</text>
</comment>
<dbReference type="InterPro" id="IPR045116">
    <property type="entry name" value="Clp1/Grc3"/>
</dbReference>
<dbReference type="AlphaFoldDB" id="A0A5E4NGE5"/>
<sequence length="510" mass="58196">MKQIKPIFQLPQTLPKFYKSSASEQVLIEFNKGEFVYVVGIVDVRVLIGEIEVLGFTISADSPTTTLYSSGFHGLISIGSNSEQKVTVLLQKSSHTSMWQKFMKDYAPSFSMFDIKDWRLIPSKLILELEKDLGCGFDLSITPMSNQRLVIDEQWKGFSNDLLNRPINQKIKVLLAGYKKSGKSTLMRYFINRCLKKWKKILVLDLDIGQSEFTMPGCVSAFIVDTPLLGPNFTHMLQPFKSYFFGSTDVTSNIPLYHKIVKIIVKDIENIDLNCIPCFINTMGFVEGSGLEILYNILSETKPSDVIQLKFDERQDLNLHSEIVNDNVESTLSYDLWYFISTVKNDSARAPQFRENIINKHDLQHLITTSYFSRCLGCTDIYFSDVVPYKINFSNISIKINDVEELTKAEYLKTINTNVIVLCVSKATTDLCECVGFGIVRNVNISTGDIYVVTPVAPDILNHVNQFRLWIFKYPPSTFYSIGTTNSKYCNVKQDNFFNENVARHYKVML</sequence>
<evidence type="ECO:0000256" key="5">
    <source>
        <dbReference type="ARBA" id="ARBA00022741"/>
    </source>
</evidence>
<keyword evidence="4" id="KW-0808">Transferase</keyword>
<dbReference type="EMBL" id="CABPRJ010001922">
    <property type="protein sequence ID" value="VVC41651.1"/>
    <property type="molecule type" value="Genomic_DNA"/>
</dbReference>
<evidence type="ECO:0000256" key="8">
    <source>
        <dbReference type="ARBA" id="ARBA00023242"/>
    </source>
</evidence>
<feature type="domain" description="Clp1 P-loop" evidence="10">
    <location>
        <begin position="177"/>
        <end position="328"/>
    </location>
</feature>
<keyword evidence="6" id="KW-0418">Kinase</keyword>
<dbReference type="GO" id="GO:0051731">
    <property type="term" value="F:polynucleotide 5'-hydroxyl-kinase activity"/>
    <property type="evidence" value="ECO:0007669"/>
    <property type="project" value="InterPro"/>
</dbReference>
<dbReference type="GO" id="GO:0000448">
    <property type="term" value="P:cleavage in ITS2 between 5.8S rRNA and LSU-rRNA of tricistronic rRNA transcript (SSU-rRNA, 5.8S rRNA, LSU-rRNA)"/>
    <property type="evidence" value="ECO:0007669"/>
    <property type="project" value="TreeGrafter"/>
</dbReference>
<evidence type="ECO:0000259" key="10">
    <source>
        <dbReference type="Pfam" id="PF16575"/>
    </source>
</evidence>
<gene>
    <name evidence="13" type="ORF">CINCED_3A010548</name>
</gene>
<comment type="subcellular location">
    <subcellularLocation>
        <location evidence="1">Nucleus</location>
        <location evidence="1">Nucleolus</location>
    </subcellularLocation>
</comment>
<feature type="domain" description="NOL9 N-terminal" evidence="11">
    <location>
        <begin position="16"/>
        <end position="85"/>
    </location>
</feature>
<evidence type="ECO:0000259" key="11">
    <source>
        <dbReference type="Pfam" id="PF24419"/>
    </source>
</evidence>
<evidence type="ECO:0000313" key="13">
    <source>
        <dbReference type="EMBL" id="VVC41651.1"/>
    </source>
</evidence>
<keyword evidence="7" id="KW-0067">ATP-binding</keyword>
<dbReference type="InterPro" id="IPR057573">
    <property type="entry name" value="NOL9_N"/>
</dbReference>